<dbReference type="Proteomes" id="UP000248066">
    <property type="component" value="Unassembled WGS sequence"/>
</dbReference>
<dbReference type="GO" id="GO:0009166">
    <property type="term" value="P:nucleotide catabolic process"/>
    <property type="evidence" value="ECO:0007669"/>
    <property type="project" value="InterPro"/>
</dbReference>
<organism evidence="3 4">
    <name type="scientific">Alteribacter lacisalsi</name>
    <dbReference type="NCBI Taxonomy" id="2045244"/>
    <lineage>
        <taxon>Bacteria</taxon>
        <taxon>Bacillati</taxon>
        <taxon>Bacillota</taxon>
        <taxon>Bacilli</taxon>
        <taxon>Bacillales</taxon>
        <taxon>Bacillaceae</taxon>
        <taxon>Alteribacter</taxon>
    </lineage>
</organism>
<dbReference type="GO" id="GO:0046872">
    <property type="term" value="F:metal ion binding"/>
    <property type="evidence" value="ECO:0007669"/>
    <property type="project" value="InterPro"/>
</dbReference>
<name>A0A2W0H6L3_9BACI</name>
<dbReference type="Pfam" id="PF02872">
    <property type="entry name" value="5_nucleotid_C"/>
    <property type="match status" value="1"/>
</dbReference>
<dbReference type="PIRSF" id="PIRSF036361">
    <property type="entry name" value="YunD"/>
    <property type="match status" value="1"/>
</dbReference>
<reference evidence="3 4" key="1">
    <citation type="submission" date="2017-10" db="EMBL/GenBank/DDBJ databases">
        <title>Bacillus sp. nov., a halophilic bacterium isolated from a Yangshapao Lake.</title>
        <authorList>
            <person name="Wang H."/>
        </authorList>
    </citation>
    <scope>NUCLEOTIDE SEQUENCE [LARGE SCALE GENOMIC DNA]</scope>
    <source>
        <strain evidence="3 4">YSP-3</strain>
    </source>
</reference>
<evidence type="ECO:0000256" key="1">
    <source>
        <dbReference type="RuleBase" id="RU362119"/>
    </source>
</evidence>
<dbReference type="PANTHER" id="PTHR11575:SF23">
    <property type="entry name" value="5-NUCLEOTIDASE FAMILY PROTEIN"/>
    <property type="match status" value="1"/>
</dbReference>
<dbReference type="InterPro" id="IPR011240">
    <property type="entry name" value="Pesterase_YunD"/>
</dbReference>
<keyword evidence="1" id="KW-0378">Hydrolase</keyword>
<dbReference type="InterPro" id="IPR008334">
    <property type="entry name" value="5'-Nucleotdase_C"/>
</dbReference>
<keyword evidence="4" id="KW-1185">Reference proteome</keyword>
<proteinExistence type="inferred from homology"/>
<dbReference type="Gene3D" id="3.90.780.10">
    <property type="entry name" value="5'-Nucleotidase, C-terminal domain"/>
    <property type="match status" value="1"/>
</dbReference>
<accession>A0A2W0H6L3</accession>
<dbReference type="PRINTS" id="PR01607">
    <property type="entry name" value="APYRASEFAMLY"/>
</dbReference>
<dbReference type="PROSITE" id="PS00785">
    <property type="entry name" value="5_NUCLEOTIDASE_1"/>
    <property type="match status" value="1"/>
</dbReference>
<sequence length="465" mass="52324">MKQKKLTIIHTNDLHSELDQWPYVVTKIKQLKKEAEESGRDVLLFDIGDHADRVNPVTDGLSGKGNVSCLNALHYDGVTIGNNEGMTFSRDQLNSLYENAEFDVLVGNLKNRDGSLPSWAKMNRIYTTAGGLKVAVFGVTVAYPLFYDALGWNISDPFPVIEEQVRELKGKADVLVCLSHLGLHDDERMAGDFPEINIILGSHTHHLLENGKKVNRTWIHQCGRSGQHLGEIAVTASGPGSEASISVKTHDVNTEILKKDLKTEEMLESMKKKADEKLAEVVADLPEDWPVDWRENSPLPALLVKGVREWCDAEAGMINAGVLLDGLKKGPVTKRRLHEICPHPINPAKVSVSGERLLEFIREAEKEEMIEKRLKGFGFRGKILGSMVYDGIEIRHRNKVLQPEDVIVGGKPLERDRVYHIATVDMFTFGWLYPSISTLKEKEYFMPEFLRDVLAWSLSRWAQRT</sequence>
<dbReference type="SUPFAM" id="SSF55816">
    <property type="entry name" value="5'-nucleotidase (syn. UDP-sugar hydrolase), C-terminal domain"/>
    <property type="match status" value="1"/>
</dbReference>
<evidence type="ECO:0000313" key="4">
    <source>
        <dbReference type="Proteomes" id="UP000248066"/>
    </source>
</evidence>
<dbReference type="EMBL" id="PDOF01000003">
    <property type="protein sequence ID" value="PYZ95750.1"/>
    <property type="molecule type" value="Genomic_DNA"/>
</dbReference>
<dbReference type="InterPro" id="IPR006146">
    <property type="entry name" value="5'-Nucleotdase_CS"/>
</dbReference>
<dbReference type="RefSeq" id="WP_110521027.1">
    <property type="nucleotide sequence ID" value="NZ_PDOF01000003.1"/>
</dbReference>
<dbReference type="GO" id="GO:0000166">
    <property type="term" value="F:nucleotide binding"/>
    <property type="evidence" value="ECO:0007669"/>
    <property type="project" value="UniProtKB-KW"/>
</dbReference>
<comment type="caution">
    <text evidence="3">The sequence shown here is derived from an EMBL/GenBank/DDBJ whole genome shotgun (WGS) entry which is preliminary data.</text>
</comment>
<dbReference type="Gene3D" id="3.60.21.10">
    <property type="match status" value="1"/>
</dbReference>
<dbReference type="InterPro" id="IPR036907">
    <property type="entry name" value="5'-Nucleotdase_C_sf"/>
</dbReference>
<feature type="domain" description="5'-Nucleotidase C-terminal" evidence="2">
    <location>
        <begin position="293"/>
        <end position="425"/>
    </location>
</feature>
<dbReference type="CDD" id="cd00845">
    <property type="entry name" value="MPP_UshA_N_like"/>
    <property type="match status" value="1"/>
</dbReference>
<evidence type="ECO:0000313" key="3">
    <source>
        <dbReference type="EMBL" id="PYZ95750.1"/>
    </source>
</evidence>
<dbReference type="InterPro" id="IPR029052">
    <property type="entry name" value="Metallo-depent_PP-like"/>
</dbReference>
<dbReference type="PANTHER" id="PTHR11575">
    <property type="entry name" value="5'-NUCLEOTIDASE-RELATED"/>
    <property type="match status" value="1"/>
</dbReference>
<keyword evidence="1" id="KW-0547">Nucleotide-binding</keyword>
<gene>
    <name evidence="3" type="ORF">CR205_15270</name>
</gene>
<dbReference type="SUPFAM" id="SSF56300">
    <property type="entry name" value="Metallo-dependent phosphatases"/>
    <property type="match status" value="1"/>
</dbReference>
<dbReference type="OrthoDB" id="9793179at2"/>
<comment type="similarity">
    <text evidence="1">Belongs to the 5'-nucleotidase family.</text>
</comment>
<dbReference type="InterPro" id="IPR006179">
    <property type="entry name" value="5_nucleotidase/apyrase"/>
</dbReference>
<evidence type="ECO:0000259" key="2">
    <source>
        <dbReference type="Pfam" id="PF02872"/>
    </source>
</evidence>
<dbReference type="GO" id="GO:0030288">
    <property type="term" value="C:outer membrane-bounded periplasmic space"/>
    <property type="evidence" value="ECO:0007669"/>
    <property type="project" value="TreeGrafter"/>
</dbReference>
<dbReference type="GO" id="GO:0008253">
    <property type="term" value="F:5'-nucleotidase activity"/>
    <property type="evidence" value="ECO:0007669"/>
    <property type="project" value="TreeGrafter"/>
</dbReference>
<protein>
    <submittedName>
        <fullName evidence="3">Metallophosphoesterase</fullName>
    </submittedName>
</protein>
<dbReference type="GO" id="GO:0008768">
    <property type="term" value="F:UDP-sugar diphosphatase activity"/>
    <property type="evidence" value="ECO:0007669"/>
    <property type="project" value="TreeGrafter"/>
</dbReference>
<dbReference type="AlphaFoldDB" id="A0A2W0H6L3"/>